<evidence type="ECO:0000313" key="3">
    <source>
        <dbReference type="Proteomes" id="UP000649617"/>
    </source>
</evidence>
<dbReference type="EMBL" id="CAJNIZ010042524">
    <property type="protein sequence ID" value="CAE7625083.1"/>
    <property type="molecule type" value="Genomic_DNA"/>
</dbReference>
<gene>
    <name evidence="2" type="ORF">SPIL2461_LOCUS16363</name>
</gene>
<feature type="non-terminal residue" evidence="2">
    <location>
        <position position="119"/>
    </location>
</feature>
<proteinExistence type="predicted"/>
<sequence length="119" mass="12457">AAVTKTRCQPHRGATGSSGFSRPWSRGVESSPHAKPAPCSKCHQHARGPPHVNVNANAIASRSSSSSSTTCPDDSRGIPQSKPDKHSDFNGRSCSDTGLLSCWILPRLGSHVLDSRGAG</sequence>
<evidence type="ECO:0000313" key="2">
    <source>
        <dbReference type="EMBL" id="CAE7625083.1"/>
    </source>
</evidence>
<protein>
    <submittedName>
        <fullName evidence="2">Uncharacterized protein</fullName>
    </submittedName>
</protein>
<comment type="caution">
    <text evidence="2">The sequence shown here is derived from an EMBL/GenBank/DDBJ whole genome shotgun (WGS) entry which is preliminary data.</text>
</comment>
<feature type="non-terminal residue" evidence="2">
    <location>
        <position position="1"/>
    </location>
</feature>
<dbReference type="AlphaFoldDB" id="A0A812VJP1"/>
<evidence type="ECO:0000256" key="1">
    <source>
        <dbReference type="SAM" id="MobiDB-lite"/>
    </source>
</evidence>
<feature type="region of interest" description="Disordered" evidence="1">
    <location>
        <begin position="1"/>
        <end position="90"/>
    </location>
</feature>
<reference evidence="2" key="1">
    <citation type="submission" date="2021-02" db="EMBL/GenBank/DDBJ databases">
        <authorList>
            <person name="Dougan E. K."/>
            <person name="Rhodes N."/>
            <person name="Thang M."/>
            <person name="Chan C."/>
        </authorList>
    </citation>
    <scope>NUCLEOTIDE SEQUENCE</scope>
</reference>
<accession>A0A812VJP1</accession>
<name>A0A812VJP1_SYMPI</name>
<dbReference type="Proteomes" id="UP000649617">
    <property type="component" value="Unassembled WGS sequence"/>
</dbReference>
<keyword evidence="3" id="KW-1185">Reference proteome</keyword>
<organism evidence="2 3">
    <name type="scientific">Symbiodinium pilosum</name>
    <name type="common">Dinoflagellate</name>
    <dbReference type="NCBI Taxonomy" id="2952"/>
    <lineage>
        <taxon>Eukaryota</taxon>
        <taxon>Sar</taxon>
        <taxon>Alveolata</taxon>
        <taxon>Dinophyceae</taxon>
        <taxon>Suessiales</taxon>
        <taxon>Symbiodiniaceae</taxon>
        <taxon>Symbiodinium</taxon>
    </lineage>
</organism>